<keyword evidence="1" id="KW-0863">Zinc-finger</keyword>
<feature type="binding site" evidence="2">
    <location>
        <position position="14"/>
    </location>
    <ligand>
        <name>Zn(2+)</name>
        <dbReference type="ChEBI" id="CHEBI:29105"/>
    </ligand>
</feature>
<evidence type="ECO:0000313" key="7">
    <source>
        <dbReference type="Proteomes" id="UP001652700"/>
    </source>
</evidence>
<dbReference type="SMART" id="SM00355">
    <property type="entry name" value="ZnF_C2H2"/>
    <property type="match status" value="4"/>
</dbReference>
<dbReference type="SMART" id="SM00868">
    <property type="entry name" value="zf-AD"/>
    <property type="match status" value="1"/>
</dbReference>
<keyword evidence="2" id="KW-0479">Metal-binding</keyword>
<feature type="binding site" evidence="2">
    <location>
        <position position="57"/>
    </location>
    <ligand>
        <name>Zn(2+)</name>
        <dbReference type="ChEBI" id="CHEBI:29105"/>
    </ligand>
</feature>
<feature type="compositionally biased region" description="Basic and acidic residues" evidence="3">
    <location>
        <begin position="404"/>
        <end position="418"/>
    </location>
</feature>
<dbReference type="EnsemblMetazoa" id="XM_028272973.2">
    <property type="protein sequence ID" value="XP_028128774.2"/>
    <property type="gene ID" value="LOC114325046"/>
</dbReference>
<dbReference type="Proteomes" id="UP001652700">
    <property type="component" value="Unplaced"/>
</dbReference>
<organism evidence="6 7">
    <name type="scientific">Diabrotica virgifera virgifera</name>
    <name type="common">western corn rootworm</name>
    <dbReference type="NCBI Taxonomy" id="50390"/>
    <lineage>
        <taxon>Eukaryota</taxon>
        <taxon>Metazoa</taxon>
        <taxon>Ecdysozoa</taxon>
        <taxon>Arthropoda</taxon>
        <taxon>Hexapoda</taxon>
        <taxon>Insecta</taxon>
        <taxon>Pterygota</taxon>
        <taxon>Neoptera</taxon>
        <taxon>Endopterygota</taxon>
        <taxon>Coleoptera</taxon>
        <taxon>Polyphaga</taxon>
        <taxon>Cucujiformia</taxon>
        <taxon>Chrysomeloidea</taxon>
        <taxon>Chrysomelidae</taxon>
        <taxon>Galerucinae</taxon>
        <taxon>Diabroticina</taxon>
        <taxon>Diabroticites</taxon>
        <taxon>Diabrotica</taxon>
    </lineage>
</organism>
<feature type="region of interest" description="Disordered" evidence="3">
    <location>
        <begin position="112"/>
        <end position="434"/>
    </location>
</feature>
<evidence type="ECO:0000313" key="6">
    <source>
        <dbReference type="EnsemblMetazoa" id="XP_028128774.2"/>
    </source>
</evidence>
<feature type="compositionally biased region" description="Basic and acidic residues" evidence="3">
    <location>
        <begin position="234"/>
        <end position="250"/>
    </location>
</feature>
<evidence type="ECO:0000256" key="2">
    <source>
        <dbReference type="PROSITE-ProRule" id="PRU01263"/>
    </source>
</evidence>
<dbReference type="PROSITE" id="PS50157">
    <property type="entry name" value="ZINC_FINGER_C2H2_2"/>
    <property type="match status" value="3"/>
</dbReference>
<dbReference type="PANTHER" id="PTHR39942">
    <property type="entry name" value="BCDNA.LD26519-RELATED"/>
    <property type="match status" value="1"/>
</dbReference>
<feature type="binding site" evidence="2">
    <location>
        <position position="11"/>
    </location>
    <ligand>
        <name>Zn(2+)</name>
        <dbReference type="ChEBI" id="CHEBI:29105"/>
    </ligand>
</feature>
<feature type="compositionally biased region" description="Acidic residues" evidence="3">
    <location>
        <begin position="186"/>
        <end position="195"/>
    </location>
</feature>
<dbReference type="PROSITE" id="PS00028">
    <property type="entry name" value="ZINC_FINGER_C2H2_1"/>
    <property type="match status" value="4"/>
</dbReference>
<keyword evidence="2" id="KW-0862">Zinc</keyword>
<dbReference type="InterPro" id="IPR036236">
    <property type="entry name" value="Znf_C2H2_sf"/>
</dbReference>
<feature type="domain" description="C2H2-type" evidence="4">
    <location>
        <begin position="648"/>
        <end position="675"/>
    </location>
</feature>
<dbReference type="SUPFAM" id="SSF57667">
    <property type="entry name" value="beta-beta-alpha zinc fingers"/>
    <property type="match status" value="1"/>
</dbReference>
<feature type="compositionally biased region" description="Basic and acidic residues" evidence="3">
    <location>
        <begin position="356"/>
        <end position="394"/>
    </location>
</feature>
<accession>A0ABM5IAT0</accession>
<dbReference type="InterPro" id="IPR013087">
    <property type="entry name" value="Znf_C2H2_type"/>
</dbReference>
<feature type="domain" description="ZAD" evidence="5">
    <location>
        <begin position="9"/>
        <end position="84"/>
    </location>
</feature>
<reference evidence="6" key="1">
    <citation type="submission" date="2025-05" db="UniProtKB">
        <authorList>
            <consortium name="EnsemblMetazoa"/>
        </authorList>
    </citation>
    <scope>IDENTIFICATION</scope>
</reference>
<dbReference type="GeneID" id="114325046"/>
<feature type="compositionally biased region" description="Basic and acidic residues" evidence="3">
    <location>
        <begin position="308"/>
        <end position="330"/>
    </location>
</feature>
<proteinExistence type="predicted"/>
<protein>
    <submittedName>
        <fullName evidence="6">Uncharacterized protein</fullName>
    </submittedName>
</protein>
<dbReference type="SUPFAM" id="SSF57716">
    <property type="entry name" value="Glucocorticoid receptor-like (DNA-binding domain)"/>
    <property type="match status" value="1"/>
</dbReference>
<feature type="compositionally biased region" description="Polar residues" evidence="3">
    <location>
        <begin position="1224"/>
        <end position="1241"/>
    </location>
</feature>
<sequence length="1386" mass="154873">MNHNNNMLQLCRLCLVKDEVNIPIFEEQGDIRQIFLKISSCLPVKVSRDDQLPKKICDGCSYKLDMLYEFWNTSANAEKQLLTWLGEAGMTSQMTDGTISAVAQQIKPADAFVKQETIDPPDILKDDDDEDEEDKDYMKQEESSNNVEEPPPKRARRTAAVKAAIALDQNSDDDDDSGEPMTKVEDDTDDSDNDDGPPFVDVPSTSADDQPGPSGVGKDGVEAPQSCEGIRGPSSEDIREPSSEDIKEQSNVDIGEPNGEDIKEPNSEDIGEPNSEGIKEPSSEDIGEPNSEDIKEPRSEDIGEPNSEDFKEPSSEDIKETSSEDIKEPSNEDIGEPNSEDIKEPSSEDIGEPNSEDFKEPSSEDIKETSSEDIKEPSSEVIREPNSEDIKETSCEDISEPDSENIKEQSSEDIKEPCSEDIEEPSSEDIEDPSCEDIRDEVLKKYSCLRSAYVDVVDLKHDPTINLKFYLENRTWMEPAVDQEYRTWEPEPDHESNDRKKTHTCYVCMLKFFTVEDLEIHKYIHWESDESQVEDENYKRKKYTKRKVVPSVPKNVPVESSHSKVTAQKDLKADKDINIEQTEGTAVVANAEATGEKDKAAECATPNPKPVLDEAALALAKKMPYHCETCPAFFDGLEGLEGHNSCAFVCQKCKRKFKTHRGMSLHIMEHILNKGQVFKCTMCSKTFDHALAHKKHIWAHNKNKRRKNKKEQKVIPKKEYTCELCFDVFRTKKLMIIHKRLHREIKLKKIAENKEIKEVSIKIKEEKNDDNGVSILQGNYTVKPVVKKIKIPPIPKVPKVKKLVIKKRPLQNAAAALKIPEAMQAISNILLNRQPPVFPANNIFTPIVPRPPNATATIDNNPTDSFSLEVQKTGAISYEVSYKDSQQANLKSSLQMNPPVQLNPPVRINAPVQLNPRVQLNTPVQINPPVQLNPAVVTKDWKQEQFDKFRAQVPGLTLNQPAASKEWKPMNKTLDMQSSNTSYPYPNVTISTHKAATSFSASQLAAAASSNAQMRSGYGTNNYNRAYHTNTGAIVDPVKPKPAASPYGYGNYTNINVNYIQGNYNTGCNQQSNPYKEAAYYNNSTISQTSTSNYSNTNYNTNYPSYTAASSYSNYNNTYSQQNVMQQKQHQYQVNTPVKPVAQSPVGVNHFKQNITVDNSPGMFNVQIATSLTSPVATNTQRAPPAITPAQSQANMYGYGTTEQAVSTHTQFSKNLPDRAASTRPASTMSQANEAAVESNNETFEDQDFISLNQFEQLCKNKAMKDQKAHSEKQPTFTEKQPTFSSNALDKLFETDDSISDLLNSNDLFDATKVKVENTEDNSQSKNRFLNELLSKGSDKVAECPKAAENIAVPELAAAKSVDISLSSLLSDDFRQIKKEVVTDNI</sequence>
<feature type="compositionally biased region" description="Basic and acidic residues" evidence="3">
    <location>
        <begin position="292"/>
        <end position="301"/>
    </location>
</feature>
<dbReference type="InterPro" id="IPR012934">
    <property type="entry name" value="Znf_AD"/>
</dbReference>
<name>A0ABM5IAT0_DIAVI</name>
<dbReference type="Pfam" id="PF07776">
    <property type="entry name" value="zf-AD"/>
    <property type="match status" value="1"/>
</dbReference>
<evidence type="ECO:0000256" key="1">
    <source>
        <dbReference type="PROSITE-ProRule" id="PRU00042"/>
    </source>
</evidence>
<evidence type="ECO:0000259" key="5">
    <source>
        <dbReference type="PROSITE" id="PS51915"/>
    </source>
</evidence>
<dbReference type="PANTHER" id="PTHR39942:SF1">
    <property type="entry name" value="BCDNA.LD26519-RELATED"/>
    <property type="match status" value="1"/>
</dbReference>
<feature type="domain" description="C2H2-type" evidence="4">
    <location>
        <begin position="720"/>
        <end position="747"/>
    </location>
</feature>
<dbReference type="PROSITE" id="PS51915">
    <property type="entry name" value="ZAD"/>
    <property type="match status" value="1"/>
</dbReference>
<dbReference type="Gene3D" id="3.40.1800.20">
    <property type="match status" value="1"/>
</dbReference>
<evidence type="ECO:0000259" key="4">
    <source>
        <dbReference type="PROSITE" id="PS50157"/>
    </source>
</evidence>
<feature type="compositionally biased region" description="Acidic residues" evidence="3">
    <location>
        <begin position="125"/>
        <end position="135"/>
    </location>
</feature>
<dbReference type="Gene3D" id="3.30.160.60">
    <property type="entry name" value="Classic Zinc Finger"/>
    <property type="match status" value="1"/>
</dbReference>
<feature type="region of interest" description="Disordered" evidence="3">
    <location>
        <begin position="1216"/>
        <end position="1241"/>
    </location>
</feature>
<keyword evidence="7" id="KW-1185">Reference proteome</keyword>
<dbReference type="RefSeq" id="XP_028128774.2">
    <property type="nucleotide sequence ID" value="XM_028272973.2"/>
</dbReference>
<evidence type="ECO:0000256" key="3">
    <source>
        <dbReference type="SAM" id="MobiDB-lite"/>
    </source>
</evidence>
<feature type="domain" description="C2H2-type" evidence="4">
    <location>
        <begin position="678"/>
        <end position="705"/>
    </location>
</feature>
<feature type="binding site" evidence="2">
    <location>
        <position position="60"/>
    </location>
    <ligand>
        <name>Zn(2+)</name>
        <dbReference type="ChEBI" id="CHEBI:29105"/>
    </ligand>
</feature>
<feature type="compositionally biased region" description="Acidic residues" evidence="3">
    <location>
        <begin position="419"/>
        <end position="434"/>
    </location>
</feature>